<comment type="caution">
    <text evidence="1">The sequence shown here is derived from an EMBL/GenBank/DDBJ whole genome shotgun (WGS) entry which is preliminary data.</text>
</comment>
<name>A0AA40VNR9_9NOST</name>
<dbReference type="SUPFAM" id="SSF143880">
    <property type="entry name" value="NE0471 N-terminal domain-like"/>
    <property type="match status" value="1"/>
</dbReference>
<dbReference type="Proteomes" id="UP001165986">
    <property type="component" value="Unassembled WGS sequence"/>
</dbReference>
<gene>
    <name evidence="1" type="ORF">FNW02_01185</name>
</gene>
<organism evidence="1 2">
    <name type="scientific">Komarekiella delphini-convector SJRDD-AB1</name>
    <dbReference type="NCBI Taxonomy" id="2593771"/>
    <lineage>
        <taxon>Bacteria</taxon>
        <taxon>Bacillati</taxon>
        <taxon>Cyanobacteriota</taxon>
        <taxon>Cyanophyceae</taxon>
        <taxon>Nostocales</taxon>
        <taxon>Nostocaceae</taxon>
        <taxon>Komarekiella</taxon>
        <taxon>Komarekiella delphini-convector</taxon>
    </lineage>
</organism>
<protein>
    <submittedName>
        <fullName evidence="1">DUF2442 domain-containing protein</fullName>
    </submittedName>
</protein>
<evidence type="ECO:0000313" key="1">
    <source>
        <dbReference type="EMBL" id="MBD6614519.1"/>
    </source>
</evidence>
<proteinExistence type="predicted"/>
<dbReference type="Pfam" id="PF10387">
    <property type="entry name" value="DUF2442"/>
    <property type="match status" value="1"/>
</dbReference>
<dbReference type="RefSeq" id="WP_191755770.1">
    <property type="nucleotide sequence ID" value="NZ_VJXY01000001.1"/>
</dbReference>
<keyword evidence="2" id="KW-1185">Reference proteome</keyword>
<dbReference type="Gene3D" id="3.30.2020.10">
    <property type="entry name" value="NE0471-like N-terminal domain"/>
    <property type="match status" value="1"/>
</dbReference>
<dbReference type="InterPro" id="IPR036782">
    <property type="entry name" value="NE0471-like_N"/>
</dbReference>
<reference evidence="1" key="1">
    <citation type="submission" date="2019-07" db="EMBL/GenBank/DDBJ databases">
        <title>Toxilogical consequences of a new and cryptic species of cyanobacteria (Komarekiella delphini-convector) recovered from the epidermis of a bottlenose dolphin and 1500 ft. in the air.</title>
        <authorList>
            <person name="Brown A.O."/>
            <person name="Dvorak P."/>
            <person name="Villanueva C.D."/>
            <person name="Foss A.J."/>
            <person name="Garvey A.D."/>
            <person name="Gibson Q.A."/>
            <person name="Johansen J.R."/>
            <person name="Casamatta D.A."/>
        </authorList>
    </citation>
    <scope>NUCLEOTIDE SEQUENCE</scope>
    <source>
        <strain evidence="1">SJRDD-AB1</strain>
    </source>
</reference>
<dbReference type="InterPro" id="IPR018841">
    <property type="entry name" value="DUF2442"/>
</dbReference>
<dbReference type="AlphaFoldDB" id="A0AA40VNR9"/>
<accession>A0AA40VNR9</accession>
<dbReference type="EMBL" id="VJXY01000001">
    <property type="protein sequence ID" value="MBD6614519.1"/>
    <property type="molecule type" value="Genomic_DNA"/>
</dbReference>
<sequence>MLKDILSVEPRGNYQLHIRFEDGIEGVVDISKIVQFTGVFTPLQDKEYFATVEVNPEYGTIHWESGADLDPDVIYSLITKQPIPQYQLSAISANFTD</sequence>
<evidence type="ECO:0000313" key="2">
    <source>
        <dbReference type="Proteomes" id="UP001165986"/>
    </source>
</evidence>